<organism evidence="2 3">
    <name type="scientific">Candidatus Aeolococcus gillhamiae</name>
    <dbReference type="NCBI Taxonomy" id="3127015"/>
    <lineage>
        <taxon>Bacteria</taxon>
        <taxon>Bacillati</taxon>
        <taxon>Candidatus Dormiibacterota</taxon>
        <taxon>Candidatus Dormibacteria</taxon>
        <taxon>Candidatus Aeolococcales</taxon>
        <taxon>Candidatus Aeolococcaceae</taxon>
        <taxon>Candidatus Aeolococcus</taxon>
    </lineage>
</organism>
<comment type="caution">
    <text evidence="2">The sequence shown here is derived from an EMBL/GenBank/DDBJ whole genome shotgun (WGS) entry which is preliminary data.</text>
</comment>
<dbReference type="Proteomes" id="UP000606991">
    <property type="component" value="Unassembled WGS sequence"/>
</dbReference>
<gene>
    <name evidence="2" type="ORF">DLM65_14190</name>
    <name evidence="1" type="ORF">JF886_03395</name>
</gene>
<accession>A0A2W6A344</accession>
<name>A0A2W6A344_9BACT</name>
<dbReference type="AlphaFoldDB" id="A0A2W6A344"/>
<evidence type="ECO:0000313" key="1">
    <source>
        <dbReference type="EMBL" id="MBJ7593897.1"/>
    </source>
</evidence>
<reference evidence="2 3" key="1">
    <citation type="journal article" date="2017" name="Nature">
        <title>Atmospheric trace gases support primary production in Antarctic desert surface soil.</title>
        <authorList>
            <person name="Ji M."/>
            <person name="Greening C."/>
            <person name="Vanwonterghem I."/>
            <person name="Carere C.R."/>
            <person name="Bay S.K."/>
            <person name="Steen J.A."/>
            <person name="Montgomery K."/>
            <person name="Lines T."/>
            <person name="Beardall J."/>
            <person name="van Dorst J."/>
            <person name="Snape I."/>
            <person name="Stott M.B."/>
            <person name="Hugenholtz P."/>
            <person name="Ferrari B.C."/>
        </authorList>
    </citation>
    <scope>NUCLEOTIDE SEQUENCE [LARGE SCALE GENOMIC DNA]</scope>
    <source>
        <strain evidence="2">RRmetagenome_bin12</strain>
    </source>
</reference>
<sequence>MATFVRNRVLNQLSWAEEEEERRASRRDALCELDGLLTQLEEVNLRGGAVPSRVLIALRRRGVIARPGVNPAELIEAIFGVQEAFMRQPDGADQLIAFEDLRRRIA</sequence>
<proteinExistence type="predicted"/>
<reference evidence="1 4" key="3">
    <citation type="submission" date="2020-10" db="EMBL/GenBank/DDBJ databases">
        <title>Ca. Dormibacterota MAGs.</title>
        <authorList>
            <person name="Montgomery K."/>
        </authorList>
    </citation>
    <scope>NUCLEOTIDE SEQUENCE [LARGE SCALE GENOMIC DNA]</scope>
    <source>
        <strain evidence="1">SC8812_S17_18</strain>
    </source>
</reference>
<evidence type="ECO:0000313" key="2">
    <source>
        <dbReference type="EMBL" id="PZR78044.1"/>
    </source>
</evidence>
<protein>
    <submittedName>
        <fullName evidence="2">Uncharacterized protein</fullName>
    </submittedName>
</protein>
<dbReference type="EMBL" id="JAEKNS010000040">
    <property type="protein sequence ID" value="MBJ7593897.1"/>
    <property type="molecule type" value="Genomic_DNA"/>
</dbReference>
<dbReference type="RefSeq" id="WP_337309627.1">
    <property type="nucleotide sequence ID" value="NZ_JAEKNS010000040.1"/>
</dbReference>
<reference evidence="2" key="2">
    <citation type="submission" date="2018-05" db="EMBL/GenBank/DDBJ databases">
        <authorList>
            <person name="Ferrari B."/>
        </authorList>
    </citation>
    <scope>NUCLEOTIDE SEQUENCE</scope>
    <source>
        <strain evidence="2">RRmetagenome_bin12</strain>
    </source>
</reference>
<evidence type="ECO:0000313" key="4">
    <source>
        <dbReference type="Proteomes" id="UP000606991"/>
    </source>
</evidence>
<accession>A0A934JYI6</accession>
<evidence type="ECO:0000313" key="3">
    <source>
        <dbReference type="Proteomes" id="UP000248724"/>
    </source>
</evidence>
<dbReference type="Proteomes" id="UP000248724">
    <property type="component" value="Unassembled WGS sequence"/>
</dbReference>
<dbReference type="EMBL" id="QHBU01000272">
    <property type="protein sequence ID" value="PZR78044.1"/>
    <property type="molecule type" value="Genomic_DNA"/>
</dbReference>